<dbReference type="AlphaFoldDB" id="A0A2K9LL83"/>
<name>A0A2K9LL83_9GAMM</name>
<evidence type="ECO:0000256" key="1">
    <source>
        <dbReference type="SAM" id="Phobius"/>
    </source>
</evidence>
<keyword evidence="3" id="KW-1185">Reference proteome</keyword>
<gene>
    <name evidence="2" type="ORF">Kalk_11680</name>
</gene>
<accession>A0A2K9LL83</accession>
<evidence type="ECO:0000313" key="3">
    <source>
        <dbReference type="Proteomes" id="UP000235116"/>
    </source>
</evidence>
<dbReference type="OrthoDB" id="7068111at2"/>
<reference evidence="3" key="1">
    <citation type="submission" date="2017-08" db="EMBL/GenBank/DDBJ databases">
        <title>Direct submision.</title>
        <authorList>
            <person name="Kim S.-J."/>
            <person name="Rhee S.-K."/>
        </authorList>
    </citation>
    <scope>NUCLEOTIDE SEQUENCE [LARGE SCALE GENOMIC DNA]</scope>
    <source>
        <strain evidence="3">GI5</strain>
    </source>
</reference>
<keyword evidence="1" id="KW-0472">Membrane</keyword>
<evidence type="ECO:0000313" key="2">
    <source>
        <dbReference type="EMBL" id="AUM13042.1"/>
    </source>
</evidence>
<proteinExistence type="predicted"/>
<dbReference type="Proteomes" id="UP000235116">
    <property type="component" value="Chromosome"/>
</dbReference>
<keyword evidence="1" id="KW-1133">Transmembrane helix</keyword>
<organism evidence="2 3">
    <name type="scientific">Ketobacter alkanivorans</name>
    <dbReference type="NCBI Taxonomy" id="1917421"/>
    <lineage>
        <taxon>Bacteria</taxon>
        <taxon>Pseudomonadati</taxon>
        <taxon>Pseudomonadota</taxon>
        <taxon>Gammaproteobacteria</taxon>
        <taxon>Pseudomonadales</taxon>
        <taxon>Ketobacteraceae</taxon>
        <taxon>Ketobacter</taxon>
    </lineage>
</organism>
<keyword evidence="1" id="KW-0812">Transmembrane</keyword>
<protein>
    <submittedName>
        <fullName evidence="2">Uncharacterized protein</fullName>
    </submittedName>
</protein>
<dbReference type="RefSeq" id="WP_101894421.1">
    <property type="nucleotide sequence ID" value="NZ_CP022684.1"/>
</dbReference>
<feature type="transmembrane region" description="Helical" evidence="1">
    <location>
        <begin position="7"/>
        <end position="30"/>
    </location>
</feature>
<dbReference type="EMBL" id="CP022684">
    <property type="protein sequence ID" value="AUM13042.1"/>
    <property type="molecule type" value="Genomic_DNA"/>
</dbReference>
<dbReference type="KEGG" id="kak:Kalk_11680"/>
<sequence>MLKIAKIAVSIIGIVVILGVSYGLGAWFTWFNANMCYSSVIDFVSDEAVRVAKSNDSEAATKFQDMIKSLPIHGYETECNAVKEAISKYKEATNVQ</sequence>